<dbReference type="EMBL" id="JAAGUX010000034">
    <property type="protein sequence ID" value="NEW57663.1"/>
    <property type="molecule type" value="Genomic_DNA"/>
</dbReference>
<dbReference type="Proteomes" id="UP000468928">
    <property type="component" value="Unassembled WGS sequence"/>
</dbReference>
<dbReference type="RefSeq" id="WP_163826115.1">
    <property type="nucleotide sequence ID" value="NZ_JAAGUX010000034.1"/>
</dbReference>
<evidence type="ECO:0000313" key="2">
    <source>
        <dbReference type="EMBL" id="NEW47029.1"/>
    </source>
</evidence>
<proteinExistence type="predicted"/>
<dbReference type="Proteomes" id="UP000470876">
    <property type="component" value="Unassembled WGS sequence"/>
</dbReference>
<accession>A0A6P1DBR5</accession>
<gene>
    <name evidence="2" type="ORF">GV789_21650</name>
    <name evidence="3" type="ORF">GV794_18665</name>
</gene>
<protein>
    <recommendedName>
        <fullName evidence="6">Secreted protein</fullName>
    </recommendedName>
</protein>
<sequence>MKLGTLTCAGILATSALIVVTPLASASPTGSSGYGGVREVVVIDGIQEVGDLYTCWASVYERDIEFDNQSSRDYMVYASHDCLGDPIATVAPGTTATHYGWSARATLY</sequence>
<name>A0A6P1DBR5_9NOCA</name>
<evidence type="ECO:0000313" key="5">
    <source>
        <dbReference type="Proteomes" id="UP000470876"/>
    </source>
</evidence>
<evidence type="ECO:0000313" key="3">
    <source>
        <dbReference type="EMBL" id="NEW57663.1"/>
    </source>
</evidence>
<evidence type="ECO:0008006" key="6">
    <source>
        <dbReference type="Google" id="ProtNLM"/>
    </source>
</evidence>
<comment type="caution">
    <text evidence="2">The sequence shown here is derived from an EMBL/GenBank/DDBJ whole genome shotgun (WGS) entry which is preliminary data.</text>
</comment>
<keyword evidence="5" id="KW-1185">Reference proteome</keyword>
<reference evidence="4 5" key="1">
    <citation type="submission" date="2020-01" db="EMBL/GenBank/DDBJ databases">
        <title>Genetics and antimicrobial susceptibilities of Nocardia species isolated from the soil; a comparison with species isolated from humans.</title>
        <authorList>
            <person name="Carrasco G."/>
            <person name="Monzon S."/>
            <person name="Sansegundo M."/>
            <person name="Garcia E."/>
            <person name="Garrido N."/>
            <person name="Medina M.J."/>
            <person name="Villalon P."/>
            <person name="Ramirez-Arocha A.C."/>
            <person name="Jimenez P."/>
            <person name="Cuesta I."/>
            <person name="Valdezate S."/>
        </authorList>
    </citation>
    <scope>NUCLEOTIDE SEQUENCE [LARGE SCALE GENOMIC DNA]</scope>
    <source>
        <strain evidence="2 4">CNM20110639</strain>
        <strain evidence="3 5">CNM20110649</strain>
    </source>
</reference>
<organism evidence="2 4">
    <name type="scientific">Nocardia cyriacigeorgica</name>
    <dbReference type="NCBI Taxonomy" id="135487"/>
    <lineage>
        <taxon>Bacteria</taxon>
        <taxon>Bacillati</taxon>
        <taxon>Actinomycetota</taxon>
        <taxon>Actinomycetes</taxon>
        <taxon>Mycobacteriales</taxon>
        <taxon>Nocardiaceae</taxon>
        <taxon>Nocardia</taxon>
    </lineage>
</organism>
<evidence type="ECO:0000256" key="1">
    <source>
        <dbReference type="SAM" id="SignalP"/>
    </source>
</evidence>
<dbReference type="EMBL" id="JAAGUZ010000068">
    <property type="protein sequence ID" value="NEW47029.1"/>
    <property type="molecule type" value="Genomic_DNA"/>
</dbReference>
<feature type="signal peptide" evidence="1">
    <location>
        <begin position="1"/>
        <end position="26"/>
    </location>
</feature>
<evidence type="ECO:0000313" key="4">
    <source>
        <dbReference type="Proteomes" id="UP000468928"/>
    </source>
</evidence>
<dbReference type="AlphaFoldDB" id="A0A6P1DBR5"/>
<keyword evidence="1" id="KW-0732">Signal</keyword>
<feature type="chain" id="PRO_5027103469" description="Secreted protein" evidence="1">
    <location>
        <begin position="27"/>
        <end position="108"/>
    </location>
</feature>